<feature type="compositionally biased region" description="Basic and acidic residues" evidence="4">
    <location>
        <begin position="344"/>
        <end position="412"/>
    </location>
</feature>
<feature type="region of interest" description="Disordered" evidence="4">
    <location>
        <begin position="33"/>
        <end position="475"/>
    </location>
</feature>
<dbReference type="AlphaFoldDB" id="A0A2A9PQ13"/>
<dbReference type="PROSITE" id="PS50088">
    <property type="entry name" value="ANK_REPEAT"/>
    <property type="match status" value="1"/>
</dbReference>
<feature type="compositionally biased region" description="Pro residues" evidence="4">
    <location>
        <begin position="99"/>
        <end position="114"/>
    </location>
</feature>
<keyword evidence="7" id="KW-1185">Reference proteome</keyword>
<feature type="compositionally biased region" description="Basic and acidic residues" evidence="4">
    <location>
        <begin position="133"/>
        <end position="148"/>
    </location>
</feature>
<feature type="compositionally biased region" description="Pro residues" evidence="4">
    <location>
        <begin position="62"/>
        <end position="71"/>
    </location>
</feature>
<evidence type="ECO:0000256" key="2">
    <source>
        <dbReference type="ARBA" id="ARBA00023043"/>
    </source>
</evidence>
<feature type="compositionally biased region" description="Basic and acidic residues" evidence="4">
    <location>
        <begin position="430"/>
        <end position="452"/>
    </location>
</feature>
<evidence type="ECO:0000313" key="6">
    <source>
        <dbReference type="EMBL" id="PFH63254.1"/>
    </source>
</evidence>
<feature type="signal peptide" evidence="5">
    <location>
        <begin position="1"/>
        <end position="26"/>
    </location>
</feature>
<dbReference type="Gene3D" id="1.25.40.20">
    <property type="entry name" value="Ankyrin repeat-containing domain"/>
    <property type="match status" value="1"/>
</dbReference>
<evidence type="ECO:0000256" key="5">
    <source>
        <dbReference type="SAM" id="SignalP"/>
    </source>
</evidence>
<organism evidence="6 7">
    <name type="scientific">Ophiocordyceps unilateralis</name>
    <name type="common">Zombie-ant fungus</name>
    <name type="synonym">Torrubia unilateralis</name>
    <dbReference type="NCBI Taxonomy" id="268505"/>
    <lineage>
        <taxon>Eukaryota</taxon>
        <taxon>Fungi</taxon>
        <taxon>Dikarya</taxon>
        <taxon>Ascomycota</taxon>
        <taxon>Pezizomycotina</taxon>
        <taxon>Sordariomycetes</taxon>
        <taxon>Hypocreomycetidae</taxon>
        <taxon>Hypocreales</taxon>
        <taxon>Ophiocordycipitaceae</taxon>
        <taxon>Ophiocordyceps</taxon>
    </lineage>
</organism>
<evidence type="ECO:0000256" key="3">
    <source>
        <dbReference type="PROSITE-ProRule" id="PRU00023"/>
    </source>
</evidence>
<dbReference type="OrthoDB" id="4913379at2759"/>
<dbReference type="Proteomes" id="UP000037136">
    <property type="component" value="Unassembled WGS sequence"/>
</dbReference>
<keyword evidence="2 3" id="KW-0040">ANK repeat</keyword>
<feature type="compositionally biased region" description="Basic and acidic residues" evidence="4">
    <location>
        <begin position="197"/>
        <end position="208"/>
    </location>
</feature>
<feature type="repeat" description="ANK" evidence="3">
    <location>
        <begin position="917"/>
        <end position="941"/>
    </location>
</feature>
<dbReference type="InterPro" id="IPR036770">
    <property type="entry name" value="Ankyrin_rpt-contain_sf"/>
</dbReference>
<dbReference type="PROSITE" id="PS50297">
    <property type="entry name" value="ANK_REP_REGION"/>
    <property type="match status" value="1"/>
</dbReference>
<evidence type="ECO:0000256" key="1">
    <source>
        <dbReference type="ARBA" id="ARBA00022737"/>
    </source>
</evidence>
<feature type="chain" id="PRO_5012518522" evidence="5">
    <location>
        <begin position="27"/>
        <end position="1051"/>
    </location>
</feature>
<protein>
    <submittedName>
        <fullName evidence="6">Uncharacterized protein</fullName>
    </submittedName>
</protein>
<sequence length="1051" mass="116801">MFPRRVGFYLLSIAFILVLWSSKSHARPQIESAASDGLEGGPNQRQRVPPPYSEHRNFRAEAPPPYFPPRNPNDRHSPPPAYSRYSRPQAFHGRYPSPNAFPPPRYSRFPPSPRPQERGRVRNGRFRGPAPPRPDDPVYDDAGHDRGSAQENGAVRPEDVVYDDVGTARGSGQENGAVRPEDVVYDDVGTAGGSAQEKAETIPEDGLRESPIYDDVGQHGAPAQENAPARPENGYDDVGHARGPAQDSAVVLPEDHVYINVGRAGGSTTDNAARIPEDHVYSNVGQAGGSVSDNAQSIPEDRPQDNPIYDDVGHAGEPAQDSAGTRPRDDVYETLGDDDAAVARPEDHVYETLRDDEAVARPKDDVYETLRDDDAAARPKDHVYEVVKDDGAATRPKDDVHESPRRPGESAHDGATGRSAGRNNHGRPRPVNEDHIYEVLPGEREGHSHENGETAPEPPKRNKGMKVPFCKTGSAGPSKRTIEDCIWPEANDESSTLFDLLEDEAPVVDESSLSGRLEQLAEMAERNAEADFSDLVNKLEMQLPILEKNQWTLSQLRAQFKKLLPKQGIEDMLKSWEAEALIAVALPFYIADLVETFQKNTTDLERAATATMVVPLVGCAVRAAADADQDSLAPISTELCFVGDALLFTPLAFVGIFTVMIAPIIRALEQRSPDHVRGLRDREWKKQEAELLAHFKSTEWKTKFETWHSTQLAASLFIASEQRGLLKAIQNLSVEATEAERLNINRTVSHHLAVTEKAMCASMQARKRQYERTLPTGSWVYDRATNLTEEFIKQYEDAAWKYYHDFVSTRFFWTEAQRLSYGEPLRKELETMSRYLRSTALFAVDAVTIPETAKDFVTKALVLPPECDCPADAKESRETGFEQRPDTLLCATRKGYTDVVDQLLKAPYFDVNVQDKEGNTALSLAAAKGDFDILEMLLHRGRAKPRIPNKRGETAQSLAEAGGYQDIVHLLQTWGEAGVPCSYWDYGRKLQGHLEWQAGCFCTVTVQDWPDMDRFTGSGSRAIGRGNERDRDTCIQSEWRSGPHGERLTAR</sequence>
<dbReference type="PANTHER" id="PTHR24173">
    <property type="entry name" value="ANKYRIN REPEAT CONTAINING"/>
    <property type="match status" value="1"/>
</dbReference>
<reference evidence="6 7" key="2">
    <citation type="journal article" date="2017" name="Sci. Rep.">
        <title>Ant-infecting Ophiocordyceps genomes reveal a high diversity of potential behavioral manipulation genes and a possible major role for enterotoxins.</title>
        <authorList>
            <person name="de Bekker C."/>
            <person name="Ohm R.A."/>
            <person name="Evans H.C."/>
            <person name="Brachmann A."/>
            <person name="Hughes D.P."/>
        </authorList>
    </citation>
    <scope>NUCLEOTIDE SEQUENCE [LARGE SCALE GENOMIC DNA]</scope>
    <source>
        <strain evidence="6 7">SC16a</strain>
    </source>
</reference>
<comment type="caution">
    <text evidence="6">The sequence shown here is derived from an EMBL/GenBank/DDBJ whole genome shotgun (WGS) entry which is preliminary data.</text>
</comment>
<dbReference type="InterPro" id="IPR002110">
    <property type="entry name" value="Ankyrin_rpt"/>
</dbReference>
<reference evidence="6 7" key="1">
    <citation type="journal article" date="2015" name="BMC Genomics">
        <title>Gene expression during zombie ant biting behavior reflects the complexity underlying fungal parasitic behavioral manipulation.</title>
        <authorList>
            <person name="de Bekker C."/>
            <person name="Ohm R.A."/>
            <person name="Loreto R.G."/>
            <person name="Sebastian A."/>
            <person name="Albert I."/>
            <person name="Merrow M."/>
            <person name="Brachmann A."/>
            <person name="Hughes D.P."/>
        </authorList>
    </citation>
    <scope>NUCLEOTIDE SEQUENCE [LARGE SCALE GENOMIC DNA]</scope>
    <source>
        <strain evidence="6 7">SC16a</strain>
    </source>
</reference>
<dbReference type="PANTHER" id="PTHR24173:SF74">
    <property type="entry name" value="ANKYRIN REPEAT DOMAIN-CONTAINING PROTEIN 16"/>
    <property type="match status" value="1"/>
</dbReference>
<gene>
    <name evidence="6" type="ORF">XA68_15888</name>
</gene>
<name>A0A2A9PQ13_OPHUN</name>
<evidence type="ECO:0000313" key="7">
    <source>
        <dbReference type="Proteomes" id="UP000037136"/>
    </source>
</evidence>
<proteinExistence type="predicted"/>
<feature type="compositionally biased region" description="Polar residues" evidence="4">
    <location>
        <begin position="283"/>
        <end position="297"/>
    </location>
</feature>
<dbReference type="SUPFAM" id="SSF48403">
    <property type="entry name" value="Ankyrin repeat"/>
    <property type="match status" value="1"/>
</dbReference>
<dbReference type="EMBL" id="LAZP02000005">
    <property type="protein sequence ID" value="PFH63254.1"/>
    <property type="molecule type" value="Genomic_DNA"/>
</dbReference>
<dbReference type="Pfam" id="PF12796">
    <property type="entry name" value="Ank_2"/>
    <property type="match status" value="1"/>
</dbReference>
<keyword evidence="1" id="KW-0677">Repeat</keyword>
<accession>A0A2A9PQ13</accession>
<evidence type="ECO:0000256" key="4">
    <source>
        <dbReference type="SAM" id="MobiDB-lite"/>
    </source>
</evidence>
<keyword evidence="5" id="KW-0732">Signal</keyword>
<dbReference type="SMART" id="SM00248">
    <property type="entry name" value="ANK"/>
    <property type="match status" value="2"/>
</dbReference>